<dbReference type="OrthoDB" id="7189314at2"/>
<keyword evidence="5 9" id="KW-0997">Cell inner membrane</keyword>
<evidence type="ECO:0000313" key="13">
    <source>
        <dbReference type="Proteomes" id="UP000018851"/>
    </source>
</evidence>
<protein>
    <recommendedName>
        <fullName evidence="9">Type II secretion system protein I</fullName>
        <shortName evidence="9">T2SS minor pseudopilin I</shortName>
    </recommendedName>
</protein>
<evidence type="ECO:0000256" key="6">
    <source>
        <dbReference type="ARBA" id="ARBA00022692"/>
    </source>
</evidence>
<dbReference type="GO" id="GO:0005886">
    <property type="term" value="C:plasma membrane"/>
    <property type="evidence" value="ECO:0007669"/>
    <property type="project" value="UniProtKB-SubCell"/>
</dbReference>
<proteinExistence type="inferred from homology"/>
<dbReference type="HOGENOM" id="CLU_121289_1_0_5"/>
<keyword evidence="13" id="KW-1185">Reference proteome</keyword>
<dbReference type="InterPro" id="IPR010052">
    <property type="entry name" value="T2SS_protein-GspI"/>
</dbReference>
<gene>
    <name evidence="12" type="ORF">NX02_12895</name>
</gene>
<dbReference type="Gene3D" id="3.30.1300.30">
    <property type="entry name" value="GSPII I/J protein-like"/>
    <property type="match status" value="1"/>
</dbReference>
<dbReference type="AlphaFoldDB" id="W0ACK5"/>
<dbReference type="PANTHER" id="PTHR38779">
    <property type="entry name" value="TYPE II SECRETION SYSTEM PROTEIN I-RELATED"/>
    <property type="match status" value="1"/>
</dbReference>
<dbReference type="Proteomes" id="UP000018851">
    <property type="component" value="Chromosome"/>
</dbReference>
<dbReference type="RefSeq" id="WP_025292483.1">
    <property type="nucleotide sequence ID" value="NZ_CP006644.1"/>
</dbReference>
<evidence type="ECO:0000256" key="4">
    <source>
        <dbReference type="ARBA" id="ARBA00022481"/>
    </source>
</evidence>
<dbReference type="NCBIfam" id="TIGR01707">
    <property type="entry name" value="gspI"/>
    <property type="match status" value="1"/>
</dbReference>
<name>W0ACK5_9SPHN</name>
<dbReference type="EMBL" id="CP006644">
    <property type="protein sequence ID" value="AHE54277.1"/>
    <property type="molecule type" value="Genomic_DNA"/>
</dbReference>
<evidence type="ECO:0000256" key="9">
    <source>
        <dbReference type="RuleBase" id="RU368030"/>
    </source>
</evidence>
<dbReference type="Pfam" id="PF02501">
    <property type="entry name" value="T2SSI"/>
    <property type="match status" value="1"/>
</dbReference>
<keyword evidence="3" id="KW-1003">Cell membrane</keyword>
<comment type="subcellular location">
    <subcellularLocation>
        <location evidence="1 9">Cell inner membrane</location>
        <topology evidence="1 9">Single-pass membrane protein</topology>
    </subcellularLocation>
</comment>
<evidence type="ECO:0000256" key="8">
    <source>
        <dbReference type="ARBA" id="ARBA00023136"/>
    </source>
</evidence>
<dbReference type="GO" id="GO:0015628">
    <property type="term" value="P:protein secretion by the type II secretion system"/>
    <property type="evidence" value="ECO:0007669"/>
    <property type="project" value="UniProtKB-UniRule"/>
</dbReference>
<dbReference type="Pfam" id="PF07963">
    <property type="entry name" value="N_methyl"/>
    <property type="match status" value="1"/>
</dbReference>
<dbReference type="InterPro" id="IPR003413">
    <property type="entry name" value="T2SS_GspI_C"/>
</dbReference>
<feature type="region of interest" description="Disordered" evidence="10">
    <location>
        <begin position="66"/>
        <end position="87"/>
    </location>
</feature>
<organism evidence="12 13">
    <name type="scientific">Sphingomonas sanxanigenens DSM 19645 = NX02</name>
    <dbReference type="NCBI Taxonomy" id="1123269"/>
    <lineage>
        <taxon>Bacteria</taxon>
        <taxon>Pseudomonadati</taxon>
        <taxon>Pseudomonadota</taxon>
        <taxon>Alphaproteobacteria</taxon>
        <taxon>Sphingomonadales</taxon>
        <taxon>Sphingomonadaceae</taxon>
        <taxon>Sphingomonas</taxon>
    </lineage>
</organism>
<evidence type="ECO:0000256" key="2">
    <source>
        <dbReference type="ARBA" id="ARBA00008358"/>
    </source>
</evidence>
<dbReference type="SUPFAM" id="SSF54523">
    <property type="entry name" value="Pili subunits"/>
    <property type="match status" value="1"/>
</dbReference>
<feature type="compositionally biased region" description="Basic and acidic residues" evidence="10">
    <location>
        <begin position="74"/>
        <end position="87"/>
    </location>
</feature>
<feature type="transmembrane region" description="Helical" evidence="9">
    <location>
        <begin position="12"/>
        <end position="32"/>
    </location>
</feature>
<keyword evidence="7 9" id="KW-1133">Transmembrane helix</keyword>
<evidence type="ECO:0000256" key="7">
    <source>
        <dbReference type="ARBA" id="ARBA00022989"/>
    </source>
</evidence>
<keyword evidence="4 9" id="KW-0488">Methylation</keyword>
<comment type="PTM">
    <text evidence="9">Cleaved by prepilin peptidase.</text>
</comment>
<evidence type="ECO:0000256" key="3">
    <source>
        <dbReference type="ARBA" id="ARBA00022475"/>
    </source>
</evidence>
<dbReference type="InterPro" id="IPR045584">
    <property type="entry name" value="Pilin-like"/>
</dbReference>
<dbReference type="PATRIC" id="fig|1123269.5.peg.2508"/>
<evidence type="ECO:0000256" key="10">
    <source>
        <dbReference type="SAM" id="MobiDB-lite"/>
    </source>
</evidence>
<sequence>MDRGEPEGEAGFTLLEMLVALIVFSLAALALLRLEGATIRSTADLETQTVGQMVARNVAVETLSDPLAPSLGKSDGKAENGGRQWRWERRTSLTGDQRIARVDIAVFDAAGLQAARLTIVRPRE</sequence>
<dbReference type="STRING" id="1123269.NX02_12895"/>
<dbReference type="NCBIfam" id="TIGR02532">
    <property type="entry name" value="IV_pilin_GFxxxE"/>
    <property type="match status" value="1"/>
</dbReference>
<keyword evidence="8 9" id="KW-0472">Membrane</keyword>
<dbReference type="eggNOG" id="COG4967">
    <property type="taxonomic scope" value="Bacteria"/>
</dbReference>
<reference evidence="12 13" key="1">
    <citation type="submission" date="2013-07" db="EMBL/GenBank/DDBJ databases">
        <title>Completed genome of Sphingomonas sanxanigenens NX02.</title>
        <authorList>
            <person name="Ma T."/>
            <person name="Huang H."/>
            <person name="Wu M."/>
            <person name="Li X."/>
            <person name="Li G."/>
        </authorList>
    </citation>
    <scope>NUCLEOTIDE SEQUENCE [LARGE SCALE GENOMIC DNA]</scope>
    <source>
        <strain evidence="12 13">NX02</strain>
    </source>
</reference>
<dbReference type="InterPro" id="IPR012902">
    <property type="entry name" value="N_methyl_site"/>
</dbReference>
<evidence type="ECO:0000256" key="5">
    <source>
        <dbReference type="ARBA" id="ARBA00022519"/>
    </source>
</evidence>
<keyword evidence="6 9" id="KW-0812">Transmembrane</keyword>
<evidence type="ECO:0000256" key="1">
    <source>
        <dbReference type="ARBA" id="ARBA00004377"/>
    </source>
</evidence>
<comment type="function">
    <text evidence="9">Component of the type II secretion system required for the energy-dependent secretion of extracellular factors such as proteases and toxins from the periplasm.</text>
</comment>
<dbReference type="KEGG" id="ssan:NX02_12895"/>
<comment type="subunit">
    <text evidence="9">Type II secretion is composed of four main components: the outer membrane complex, the inner membrane complex, the cytoplasmic secretion ATPase and the periplasm-spanning pseudopilus.</text>
</comment>
<evidence type="ECO:0000259" key="11">
    <source>
        <dbReference type="Pfam" id="PF02501"/>
    </source>
</evidence>
<evidence type="ECO:0000313" key="12">
    <source>
        <dbReference type="EMBL" id="AHE54277.1"/>
    </source>
</evidence>
<accession>W0ACK5</accession>
<feature type="domain" description="Type II secretion system protein GspI C-terminal" evidence="11">
    <location>
        <begin position="45"/>
        <end position="118"/>
    </location>
</feature>
<comment type="similarity">
    <text evidence="2 9">Belongs to the GSP I family.</text>
</comment>
<dbReference type="PROSITE" id="PS00409">
    <property type="entry name" value="PROKAR_NTER_METHYL"/>
    <property type="match status" value="1"/>
</dbReference>
<dbReference type="GO" id="GO:0015627">
    <property type="term" value="C:type II protein secretion system complex"/>
    <property type="evidence" value="ECO:0007669"/>
    <property type="project" value="UniProtKB-UniRule"/>
</dbReference>
<dbReference type="PANTHER" id="PTHR38779:SF2">
    <property type="entry name" value="TYPE II SECRETION SYSTEM PROTEIN I-RELATED"/>
    <property type="match status" value="1"/>
</dbReference>